<protein>
    <recommendedName>
        <fullName evidence="9">Alpha/beta fold hydrolase</fullName>
    </recommendedName>
</protein>
<keyword evidence="8" id="KW-1185">Reference proteome</keyword>
<dbReference type="Pfam" id="PF12146">
    <property type="entry name" value="Hydrolase_4"/>
    <property type="match status" value="1"/>
</dbReference>
<name>A0A916N495_9BACT</name>
<keyword evidence="2 4" id="KW-0732">Signal</keyword>
<evidence type="ECO:0000259" key="5">
    <source>
        <dbReference type="Pfam" id="PF12146"/>
    </source>
</evidence>
<feature type="domain" description="Serine aminopeptidase S33" evidence="5">
    <location>
        <begin position="555"/>
        <end position="667"/>
    </location>
</feature>
<dbReference type="SUPFAM" id="SSF53474">
    <property type="entry name" value="alpha/beta-Hydrolases"/>
    <property type="match status" value="2"/>
</dbReference>
<feature type="signal peptide" evidence="4">
    <location>
        <begin position="1"/>
        <end position="24"/>
    </location>
</feature>
<accession>A0A916N495</accession>
<dbReference type="Gene3D" id="3.40.50.1820">
    <property type="entry name" value="alpha/beta hydrolase"/>
    <property type="match status" value="2"/>
</dbReference>
<reference evidence="7" key="1">
    <citation type="submission" date="2021-04" db="EMBL/GenBank/DDBJ databases">
        <authorList>
            <person name="Rodrigo-Torres L."/>
            <person name="Arahal R. D."/>
            <person name="Lucena T."/>
        </authorList>
    </citation>
    <scope>NUCLEOTIDE SEQUENCE</scope>
    <source>
        <strain evidence="7">CECT 9275</strain>
    </source>
</reference>
<feature type="chain" id="PRO_5037127196" description="Alpha/beta fold hydrolase" evidence="4">
    <location>
        <begin position="25"/>
        <end position="780"/>
    </location>
</feature>
<evidence type="ECO:0000256" key="2">
    <source>
        <dbReference type="ARBA" id="ARBA00022729"/>
    </source>
</evidence>
<keyword evidence="3" id="KW-0378">Hydrolase</keyword>
<feature type="domain" description="4-O-methyl-glucuronoyl methylesterase-like" evidence="6">
    <location>
        <begin position="159"/>
        <end position="372"/>
    </location>
</feature>
<dbReference type="EMBL" id="CAJRAF010000002">
    <property type="protein sequence ID" value="CAG4999547.1"/>
    <property type="molecule type" value="Genomic_DNA"/>
</dbReference>
<dbReference type="InterPro" id="IPR050261">
    <property type="entry name" value="FrsA_esterase"/>
</dbReference>
<evidence type="ECO:0000256" key="4">
    <source>
        <dbReference type="SAM" id="SignalP"/>
    </source>
</evidence>
<evidence type="ECO:0000256" key="1">
    <source>
        <dbReference type="ARBA" id="ARBA00022487"/>
    </source>
</evidence>
<dbReference type="RefSeq" id="WP_215238902.1">
    <property type="nucleotide sequence ID" value="NZ_CAJRAF010000002.1"/>
</dbReference>
<dbReference type="GO" id="GO:0052689">
    <property type="term" value="F:carboxylic ester hydrolase activity"/>
    <property type="evidence" value="ECO:0007669"/>
    <property type="project" value="UniProtKB-KW"/>
</dbReference>
<dbReference type="InterPro" id="IPR029058">
    <property type="entry name" value="AB_hydrolase_fold"/>
</dbReference>
<dbReference type="PANTHER" id="PTHR22946">
    <property type="entry name" value="DIENELACTONE HYDROLASE DOMAIN-CONTAINING PROTEIN-RELATED"/>
    <property type="match status" value="1"/>
</dbReference>
<dbReference type="Pfam" id="PF22244">
    <property type="entry name" value="GCE_fung"/>
    <property type="match status" value="1"/>
</dbReference>
<dbReference type="Proteomes" id="UP000680038">
    <property type="component" value="Unassembled WGS sequence"/>
</dbReference>
<dbReference type="InterPro" id="IPR054579">
    <property type="entry name" value="GCE-like_dom"/>
</dbReference>
<evidence type="ECO:0000313" key="7">
    <source>
        <dbReference type="EMBL" id="CAG4999547.1"/>
    </source>
</evidence>
<dbReference type="InterPro" id="IPR022742">
    <property type="entry name" value="Hydrolase_4"/>
</dbReference>
<sequence length="780" mass="88900">MVKYSKFRITSLLLILGLSGQLAAQSQISRRQQYLQESLRINEPKDHRHPISRRVTIQDSTWLDWLHRTNELPPDFSQMPSIPFLPDPLTTQRNGKSYAIKTVDEWNIRRQWIKRQFQHWVSGTVPPAPDNVKARTLSEKTEGSTKIQMIELTFGKDGQAKMTFELMIPAGTGPFPVYMTPWTHRNWAQLAVRRGYMACVYAGADSRDDTQAYQALYPAYDFTALMRRAWGASRVIDYLVTRRDVNSAQIAISGHSRNGKQALWAGAFDERIAAVVSSSCGTGGITPWRMSDPQHTNQTLDDITSNAAHWFHPRLRFFFGREDKLPIDQNLLIALIAPRNVLFQYSTAEQQLNPWANEQCYYSARKVFELMGVADRIALAPRMGEHAVAARDVEQCIDFLDTRFGRRNIPWQRNLFFDFRYTEWAAAHKRDSVDALNKKPLHLQVPATTASLKKQKDDILENIQWLLGTEPSGVKPDLVAVTEPSRVDWMDRITGRPVVKGTKTEYIGPYTAIGDHIAATIYYPTDSSGAKKLRSNGKIPVIIYLHQYAYAHGYAHGYSTERQGNSKLFQTMTDQGFAVMALDLFGFGTRMQEATYFYKRFPEWSKMGKIVSDTRACIDALETFEVIDKDRIFLLGNTLGGQAALLTAAMDQRVAGIATVAAFSPWRASDSRYESIRSLSDWHGLLPRLGWYAHRPQQVPVDYAEIISCITPRPLLVIAPEMDRYSNIKAVRSELALAKKVYHEHQAAENLRTYFPLEINRITLDMHARITDFFNEVSIK</sequence>
<gene>
    <name evidence="7" type="ORF">DYBT9275_02251</name>
</gene>
<comment type="caution">
    <text evidence="7">The sequence shown here is derived from an EMBL/GenBank/DDBJ whole genome shotgun (WGS) entry which is preliminary data.</text>
</comment>
<keyword evidence="1" id="KW-0719">Serine esterase</keyword>
<organism evidence="7 8">
    <name type="scientific">Dyadobacter helix</name>
    <dbReference type="NCBI Taxonomy" id="2822344"/>
    <lineage>
        <taxon>Bacteria</taxon>
        <taxon>Pseudomonadati</taxon>
        <taxon>Bacteroidota</taxon>
        <taxon>Cytophagia</taxon>
        <taxon>Cytophagales</taxon>
        <taxon>Spirosomataceae</taxon>
        <taxon>Dyadobacter</taxon>
    </lineage>
</organism>
<dbReference type="AlphaFoldDB" id="A0A916N495"/>
<evidence type="ECO:0008006" key="9">
    <source>
        <dbReference type="Google" id="ProtNLM"/>
    </source>
</evidence>
<evidence type="ECO:0000259" key="6">
    <source>
        <dbReference type="Pfam" id="PF22244"/>
    </source>
</evidence>
<evidence type="ECO:0000256" key="3">
    <source>
        <dbReference type="ARBA" id="ARBA00022801"/>
    </source>
</evidence>
<dbReference type="PANTHER" id="PTHR22946:SF9">
    <property type="entry name" value="POLYKETIDE TRANSFERASE AF380"/>
    <property type="match status" value="1"/>
</dbReference>
<evidence type="ECO:0000313" key="8">
    <source>
        <dbReference type="Proteomes" id="UP000680038"/>
    </source>
</evidence>
<proteinExistence type="predicted"/>